<protein>
    <submittedName>
        <fullName evidence="1">Uncharacterized protein</fullName>
    </submittedName>
</protein>
<name>W9VUA9_9GAMM</name>
<organism evidence="1 2">
    <name type="scientific">Imhoffiella purpurea</name>
    <dbReference type="NCBI Taxonomy" id="1249627"/>
    <lineage>
        <taxon>Bacteria</taxon>
        <taxon>Pseudomonadati</taxon>
        <taxon>Pseudomonadota</taxon>
        <taxon>Gammaproteobacteria</taxon>
        <taxon>Chromatiales</taxon>
        <taxon>Chromatiaceae</taxon>
        <taxon>Imhoffiella</taxon>
    </lineage>
</organism>
<dbReference type="Proteomes" id="UP000019460">
    <property type="component" value="Unassembled WGS sequence"/>
</dbReference>
<sequence>MPPCGFPSSSSAIVRSEDGFLGGMDSIGRNCGDLNPVRDVRPNLRMRPGVSGACARGLDPGIQPGGVFLSNGPQPAWR</sequence>
<keyword evidence="2" id="KW-1185">Reference proteome</keyword>
<gene>
    <name evidence="1" type="ORF">D779_3145</name>
</gene>
<comment type="caution">
    <text evidence="1">The sequence shown here is derived from an EMBL/GenBank/DDBJ whole genome shotgun (WGS) entry which is preliminary data.</text>
</comment>
<evidence type="ECO:0000313" key="1">
    <source>
        <dbReference type="EMBL" id="EXJ13945.1"/>
    </source>
</evidence>
<evidence type="ECO:0000313" key="2">
    <source>
        <dbReference type="Proteomes" id="UP000019460"/>
    </source>
</evidence>
<accession>W9VUA9</accession>
<proteinExistence type="predicted"/>
<dbReference type="EMBL" id="AONC01000052">
    <property type="protein sequence ID" value="EXJ13945.1"/>
    <property type="molecule type" value="Genomic_DNA"/>
</dbReference>
<dbReference type="AlphaFoldDB" id="W9VUA9"/>
<reference evidence="1 2" key="1">
    <citation type="submission" date="2012-11" db="EMBL/GenBank/DDBJ databases">
        <title>Genome assembly of Thiorhodococcus sp. AK35.</title>
        <authorList>
            <person name="Nupur N."/>
            <person name="Khatri I."/>
            <person name="Subramanian S."/>
            <person name="Pinnaka A."/>
        </authorList>
    </citation>
    <scope>NUCLEOTIDE SEQUENCE [LARGE SCALE GENOMIC DNA]</scope>
    <source>
        <strain evidence="1 2">AK35</strain>
    </source>
</reference>